<name>A0A1G1V489_9BACT</name>
<feature type="region of interest" description="Disordered" evidence="1">
    <location>
        <begin position="252"/>
        <end position="274"/>
    </location>
</feature>
<evidence type="ECO:0000256" key="1">
    <source>
        <dbReference type="SAM" id="MobiDB-lite"/>
    </source>
</evidence>
<dbReference type="STRING" id="1797516.A3D26_04535"/>
<organism evidence="2 3">
    <name type="scientific">Candidatus Blackburnbacteria bacterium RIFCSPHIGHO2_02_FULL_44_20</name>
    <dbReference type="NCBI Taxonomy" id="1797516"/>
    <lineage>
        <taxon>Bacteria</taxon>
        <taxon>Candidatus Blackburniibacteriota</taxon>
    </lineage>
</organism>
<dbReference type="EMBL" id="MHBZ01000039">
    <property type="protein sequence ID" value="OGY10200.1"/>
    <property type="molecule type" value="Genomic_DNA"/>
</dbReference>
<reference evidence="2 3" key="1">
    <citation type="journal article" date="2016" name="Nat. Commun.">
        <title>Thousands of microbial genomes shed light on interconnected biogeochemical processes in an aquifer system.</title>
        <authorList>
            <person name="Anantharaman K."/>
            <person name="Brown C.T."/>
            <person name="Hug L.A."/>
            <person name="Sharon I."/>
            <person name="Castelle C.J."/>
            <person name="Probst A.J."/>
            <person name="Thomas B.C."/>
            <person name="Singh A."/>
            <person name="Wilkins M.J."/>
            <person name="Karaoz U."/>
            <person name="Brodie E.L."/>
            <person name="Williams K.H."/>
            <person name="Hubbard S.S."/>
            <person name="Banfield J.F."/>
        </authorList>
    </citation>
    <scope>NUCLEOTIDE SEQUENCE [LARGE SCALE GENOMIC DNA]</scope>
</reference>
<evidence type="ECO:0000313" key="3">
    <source>
        <dbReference type="Proteomes" id="UP000178319"/>
    </source>
</evidence>
<comment type="caution">
    <text evidence="2">The sequence shown here is derived from an EMBL/GenBank/DDBJ whole genome shotgun (WGS) entry which is preliminary data.</text>
</comment>
<accession>A0A1G1V489</accession>
<dbReference type="AlphaFoldDB" id="A0A1G1V489"/>
<sequence>MVKWGAMQERLTPTQPEQTMTERLRGDHELLWRVYPKDIPPVFLEIAREGRTDSLRFYHLIDRELIETTLRLLEKQIKETNLPYPVELSNHALDWEITYASGANQAAWSRRGAKKDKTGDWRLASDFSRWERKSTAEVYNSLNKEPRELTKTQKEFERICQENYDVLRAVSHSLTREKFYAHLYAAVEARQRSRIGLIGRMAQIGQQPSTNGTVAVTPNQPAGEIYQAPPPAFRPSTTEVHDYFWHIVARSPEQTPAPQPITRSRRDGRTREQAAATIQRLLQATGTRAA</sequence>
<gene>
    <name evidence="2" type="ORF">A3D26_04535</name>
</gene>
<dbReference type="Proteomes" id="UP000178319">
    <property type="component" value="Unassembled WGS sequence"/>
</dbReference>
<protein>
    <submittedName>
        <fullName evidence="2">Uncharacterized protein</fullName>
    </submittedName>
</protein>
<evidence type="ECO:0000313" key="2">
    <source>
        <dbReference type="EMBL" id="OGY10200.1"/>
    </source>
</evidence>
<proteinExistence type="predicted"/>